<evidence type="ECO:0000313" key="3">
    <source>
        <dbReference type="Proteomes" id="UP000015101"/>
    </source>
</evidence>
<dbReference type="HOGENOM" id="CLU_1422916_0_0_1"/>
<accession>T1EZM2</accession>
<keyword evidence="3" id="KW-1185">Reference proteome</keyword>
<proteinExistence type="predicted"/>
<dbReference type="EnsemblMetazoa" id="HelroT167649">
    <property type="protein sequence ID" value="HelroP167649"/>
    <property type="gene ID" value="HelroG167649"/>
</dbReference>
<protein>
    <submittedName>
        <fullName evidence="1 2">Uncharacterized protein</fullName>
    </submittedName>
</protein>
<dbReference type="InParanoid" id="T1EZM2"/>
<dbReference type="CTD" id="20202022"/>
<dbReference type="AlphaFoldDB" id="T1EZM2"/>
<dbReference type="Proteomes" id="UP000015101">
    <property type="component" value="Unassembled WGS sequence"/>
</dbReference>
<evidence type="ECO:0000313" key="1">
    <source>
        <dbReference type="EMBL" id="ESO09838.1"/>
    </source>
</evidence>
<reference evidence="2" key="3">
    <citation type="submission" date="2015-06" db="UniProtKB">
        <authorList>
            <consortium name="EnsemblMetazoa"/>
        </authorList>
    </citation>
    <scope>IDENTIFICATION</scope>
</reference>
<dbReference type="KEGG" id="hro:HELRODRAFT_167649"/>
<name>T1EZM2_HELRO</name>
<reference evidence="3" key="1">
    <citation type="submission" date="2012-12" db="EMBL/GenBank/DDBJ databases">
        <authorList>
            <person name="Hellsten U."/>
            <person name="Grimwood J."/>
            <person name="Chapman J.A."/>
            <person name="Shapiro H."/>
            <person name="Aerts A."/>
            <person name="Otillar R.P."/>
            <person name="Terry A.Y."/>
            <person name="Boore J.L."/>
            <person name="Simakov O."/>
            <person name="Marletaz F."/>
            <person name="Cho S.-J."/>
            <person name="Edsinger-Gonzales E."/>
            <person name="Havlak P."/>
            <person name="Kuo D.-H."/>
            <person name="Larsson T."/>
            <person name="Lv J."/>
            <person name="Arendt D."/>
            <person name="Savage R."/>
            <person name="Osoegawa K."/>
            <person name="de Jong P."/>
            <person name="Lindberg D.R."/>
            <person name="Seaver E.C."/>
            <person name="Weisblat D.A."/>
            <person name="Putnam N.H."/>
            <person name="Grigoriev I.V."/>
            <person name="Rokhsar D.S."/>
        </authorList>
    </citation>
    <scope>NUCLEOTIDE SEQUENCE</scope>
</reference>
<organism evidence="2 3">
    <name type="scientific">Helobdella robusta</name>
    <name type="common">Californian leech</name>
    <dbReference type="NCBI Taxonomy" id="6412"/>
    <lineage>
        <taxon>Eukaryota</taxon>
        <taxon>Metazoa</taxon>
        <taxon>Spiralia</taxon>
        <taxon>Lophotrochozoa</taxon>
        <taxon>Annelida</taxon>
        <taxon>Clitellata</taxon>
        <taxon>Hirudinea</taxon>
        <taxon>Rhynchobdellida</taxon>
        <taxon>Glossiphoniidae</taxon>
        <taxon>Helobdella</taxon>
    </lineage>
</organism>
<reference evidence="1 3" key="2">
    <citation type="journal article" date="2013" name="Nature">
        <title>Insights into bilaterian evolution from three spiralian genomes.</title>
        <authorList>
            <person name="Simakov O."/>
            <person name="Marletaz F."/>
            <person name="Cho S.J."/>
            <person name="Edsinger-Gonzales E."/>
            <person name="Havlak P."/>
            <person name="Hellsten U."/>
            <person name="Kuo D.H."/>
            <person name="Larsson T."/>
            <person name="Lv J."/>
            <person name="Arendt D."/>
            <person name="Savage R."/>
            <person name="Osoegawa K."/>
            <person name="de Jong P."/>
            <person name="Grimwood J."/>
            <person name="Chapman J.A."/>
            <person name="Shapiro H."/>
            <person name="Aerts A."/>
            <person name="Otillar R.P."/>
            <person name="Terry A.Y."/>
            <person name="Boore J.L."/>
            <person name="Grigoriev I.V."/>
            <person name="Lindberg D.R."/>
            <person name="Seaver E.C."/>
            <person name="Weisblat D.A."/>
            <person name="Putnam N.H."/>
            <person name="Rokhsar D.S."/>
        </authorList>
    </citation>
    <scope>NUCLEOTIDE SEQUENCE</scope>
</reference>
<dbReference type="RefSeq" id="XP_009011652.1">
    <property type="nucleotide sequence ID" value="XM_009013404.1"/>
</dbReference>
<evidence type="ECO:0000313" key="2">
    <source>
        <dbReference type="EnsemblMetazoa" id="HelroP167649"/>
    </source>
</evidence>
<dbReference type="EMBL" id="KB095905">
    <property type="protein sequence ID" value="ESO09838.1"/>
    <property type="molecule type" value="Genomic_DNA"/>
</dbReference>
<gene>
    <name evidence="2" type="primary">20202022</name>
    <name evidence="1" type="ORF">HELRODRAFT_167649</name>
</gene>
<dbReference type="GeneID" id="20202022"/>
<sequence>MATHALDVSRVKELLSQARVLACVCGPSKIAEGLELDHVDASCCSGLGAKSPTPCLHVAGLSKEEVLALLTGEGERQITRALKLLFGILAACRGCLDILLGGKNLKIVKRNTFDLASWNVRTLLNEGSRHERRTAIVARELARLGIDIAALSEIGFSVSTRFEKKGTGEYLIGEAREVAMEAEQKVDQMIK</sequence>
<dbReference type="EMBL" id="AMQM01002829">
    <property type="status" value="NOT_ANNOTATED_CDS"/>
    <property type="molecule type" value="Genomic_DNA"/>
</dbReference>